<dbReference type="InterPro" id="IPR045621">
    <property type="entry name" value="BPD_transp_1_N"/>
</dbReference>
<keyword evidence="3" id="KW-1003">Cell membrane</keyword>
<evidence type="ECO:0000256" key="2">
    <source>
        <dbReference type="ARBA" id="ARBA00022448"/>
    </source>
</evidence>
<dbReference type="InterPro" id="IPR000515">
    <property type="entry name" value="MetI-like"/>
</dbReference>
<feature type="transmembrane region" description="Helical" evidence="8">
    <location>
        <begin position="9"/>
        <end position="27"/>
    </location>
</feature>
<comment type="subcellular location">
    <subcellularLocation>
        <location evidence="1 8">Cell membrane</location>
        <topology evidence="1 8">Multi-pass membrane protein</topology>
    </subcellularLocation>
</comment>
<evidence type="ECO:0000256" key="8">
    <source>
        <dbReference type="RuleBase" id="RU363032"/>
    </source>
</evidence>
<dbReference type="Pfam" id="PF19300">
    <property type="entry name" value="BPD_transp_1_N"/>
    <property type="match status" value="1"/>
</dbReference>
<accession>A0A4S3KRX2</accession>
<dbReference type="Gene3D" id="1.10.3720.10">
    <property type="entry name" value="MetI-like"/>
    <property type="match status" value="1"/>
</dbReference>
<evidence type="ECO:0000256" key="5">
    <source>
        <dbReference type="ARBA" id="ARBA00022989"/>
    </source>
</evidence>
<evidence type="ECO:0000313" key="10">
    <source>
        <dbReference type="EMBL" id="THD11760.1"/>
    </source>
</evidence>
<protein>
    <submittedName>
        <fullName evidence="10">Oligopeptide transporter permease</fullName>
    </submittedName>
</protein>
<feature type="transmembrane region" description="Helical" evidence="8">
    <location>
        <begin position="98"/>
        <end position="121"/>
    </location>
</feature>
<keyword evidence="11" id="KW-1185">Reference proteome</keyword>
<keyword evidence="4 8" id="KW-0812">Transmembrane</keyword>
<organism evidence="10 11">
    <name type="scientific">Metallibacterium scheffleri</name>
    <dbReference type="NCBI Taxonomy" id="993689"/>
    <lineage>
        <taxon>Bacteria</taxon>
        <taxon>Pseudomonadati</taxon>
        <taxon>Pseudomonadota</taxon>
        <taxon>Gammaproteobacteria</taxon>
        <taxon>Lysobacterales</taxon>
        <taxon>Rhodanobacteraceae</taxon>
        <taxon>Metallibacterium</taxon>
    </lineage>
</organism>
<gene>
    <name evidence="10" type="primary">oppB</name>
    <name evidence="10" type="ORF">B1806_02155</name>
</gene>
<evidence type="ECO:0000256" key="4">
    <source>
        <dbReference type="ARBA" id="ARBA00022692"/>
    </source>
</evidence>
<feature type="transmembrane region" description="Helical" evidence="8">
    <location>
        <begin position="172"/>
        <end position="190"/>
    </location>
</feature>
<feature type="transmembrane region" description="Helical" evidence="8">
    <location>
        <begin position="274"/>
        <end position="300"/>
    </location>
</feature>
<evidence type="ECO:0000313" key="11">
    <source>
        <dbReference type="Proteomes" id="UP000307749"/>
    </source>
</evidence>
<dbReference type="InterPro" id="IPR035906">
    <property type="entry name" value="MetI-like_sf"/>
</dbReference>
<comment type="similarity">
    <text evidence="7">Belongs to the binding-protein-dependent transport system permease family. OppBC subfamily.</text>
</comment>
<keyword evidence="6 8" id="KW-0472">Membrane</keyword>
<proteinExistence type="inferred from homology"/>
<feature type="domain" description="ABC transmembrane type-1" evidence="9">
    <location>
        <begin position="94"/>
        <end position="297"/>
    </location>
</feature>
<dbReference type="AlphaFoldDB" id="A0A4S3KRX2"/>
<dbReference type="STRING" id="993689.GCA_002077135_01505"/>
<sequence length="307" mass="33517">MARYTARRLLGAIPTMLVIITLSFFLLRAAPGGPFEMQRALPPQVKLNLERMYHLNLPLWRQYLDYLGNILHGNFGPSFVYRSITVNQLIGQGFPVDIAIGVPALLGALLLGIPLGIVSALKQNSWLDYFPMAVAMAGISIPTFVLAPVMILVLAVMLHWLPAGGWSAGDPLYAILPAVALGLPLIAYAARVMRGSMIEVLNSPYIRTARAKGLPERTVILRHALRPAMLPMVSFLGPAVVNTITGSIVVEEIFGLPGIGRFFVNGAMNRDYTLVMGVTVLYGLLIVLFNLVADVLYGILDPRVRFQ</sequence>
<dbReference type="Pfam" id="PF00528">
    <property type="entry name" value="BPD_transp_1"/>
    <property type="match status" value="1"/>
</dbReference>
<dbReference type="NCBIfam" id="NF007008">
    <property type="entry name" value="PRK09471.1"/>
    <property type="match status" value="1"/>
</dbReference>
<dbReference type="GO" id="GO:0055085">
    <property type="term" value="P:transmembrane transport"/>
    <property type="evidence" value="ECO:0007669"/>
    <property type="project" value="InterPro"/>
</dbReference>
<dbReference type="EMBL" id="MWQO01000007">
    <property type="protein sequence ID" value="THD11760.1"/>
    <property type="molecule type" value="Genomic_DNA"/>
</dbReference>
<dbReference type="PANTHER" id="PTHR43163:SF6">
    <property type="entry name" value="DIPEPTIDE TRANSPORT SYSTEM PERMEASE PROTEIN DPPB-RELATED"/>
    <property type="match status" value="1"/>
</dbReference>
<dbReference type="CDD" id="cd06261">
    <property type="entry name" value="TM_PBP2"/>
    <property type="match status" value="1"/>
</dbReference>
<evidence type="ECO:0000256" key="1">
    <source>
        <dbReference type="ARBA" id="ARBA00004651"/>
    </source>
</evidence>
<dbReference type="SUPFAM" id="SSF161098">
    <property type="entry name" value="MetI-like"/>
    <property type="match status" value="1"/>
</dbReference>
<dbReference type="PANTHER" id="PTHR43163">
    <property type="entry name" value="DIPEPTIDE TRANSPORT SYSTEM PERMEASE PROTEIN DPPB-RELATED"/>
    <property type="match status" value="1"/>
</dbReference>
<dbReference type="GO" id="GO:0005886">
    <property type="term" value="C:plasma membrane"/>
    <property type="evidence" value="ECO:0007669"/>
    <property type="project" value="UniProtKB-SubCell"/>
</dbReference>
<evidence type="ECO:0000259" key="9">
    <source>
        <dbReference type="PROSITE" id="PS50928"/>
    </source>
</evidence>
<feature type="transmembrane region" description="Helical" evidence="8">
    <location>
        <begin position="232"/>
        <end position="254"/>
    </location>
</feature>
<dbReference type="Proteomes" id="UP000307749">
    <property type="component" value="Unassembled WGS sequence"/>
</dbReference>
<feature type="transmembrane region" description="Helical" evidence="8">
    <location>
        <begin position="133"/>
        <end position="160"/>
    </location>
</feature>
<keyword evidence="5 8" id="KW-1133">Transmembrane helix</keyword>
<evidence type="ECO:0000256" key="3">
    <source>
        <dbReference type="ARBA" id="ARBA00022475"/>
    </source>
</evidence>
<reference evidence="10 11" key="1">
    <citation type="submission" date="2017-02" db="EMBL/GenBank/DDBJ databases">
        <title>Whole genome sequencing of Metallibacterium scheffleri DSM 24874 (T).</title>
        <authorList>
            <person name="Kumar S."/>
            <person name="Patil P."/>
            <person name="Patil P.B."/>
        </authorList>
    </citation>
    <scope>NUCLEOTIDE SEQUENCE [LARGE SCALE GENOMIC DNA]</scope>
    <source>
        <strain evidence="10 11">DSM 24874</strain>
    </source>
</reference>
<evidence type="ECO:0000256" key="7">
    <source>
        <dbReference type="ARBA" id="ARBA00024202"/>
    </source>
</evidence>
<keyword evidence="2 8" id="KW-0813">Transport</keyword>
<dbReference type="PROSITE" id="PS50928">
    <property type="entry name" value="ABC_TM1"/>
    <property type="match status" value="1"/>
</dbReference>
<comment type="caution">
    <text evidence="10">The sequence shown here is derived from an EMBL/GenBank/DDBJ whole genome shotgun (WGS) entry which is preliminary data.</text>
</comment>
<evidence type="ECO:0000256" key="6">
    <source>
        <dbReference type="ARBA" id="ARBA00023136"/>
    </source>
</evidence>
<name>A0A4S3KRX2_9GAMM</name>
<dbReference type="OrthoDB" id="9805855at2"/>